<comment type="similarity">
    <text evidence="1">Belongs to the peptidase M24B family.</text>
</comment>
<evidence type="ECO:0000313" key="8">
    <source>
        <dbReference type="Proteomes" id="UP001433071"/>
    </source>
</evidence>
<dbReference type="SUPFAM" id="SSF53092">
    <property type="entry name" value="Creatinase/prolidase N-terminal domain"/>
    <property type="match status" value="1"/>
</dbReference>
<evidence type="ECO:0000256" key="2">
    <source>
        <dbReference type="ARBA" id="ARBA00022723"/>
    </source>
</evidence>
<dbReference type="Gene3D" id="3.90.230.10">
    <property type="entry name" value="Creatinase/methionine aminopeptidase superfamily"/>
    <property type="match status" value="1"/>
</dbReference>
<dbReference type="InterPro" id="IPR032416">
    <property type="entry name" value="Peptidase_M24_C"/>
</dbReference>
<reference evidence="7 8" key="1">
    <citation type="journal article" date="2024" name="Proc. Natl. Acad. Sci. U.S.A.">
        <title>The evolutionary genomics of adaptation to stress in wild rhizobium bacteria.</title>
        <authorList>
            <person name="Kehlet-Delgado H."/>
            <person name="Montoya A.P."/>
            <person name="Jensen K.T."/>
            <person name="Wendlandt C.E."/>
            <person name="Dexheimer C."/>
            <person name="Roberts M."/>
            <person name="Torres Martinez L."/>
            <person name="Friesen M.L."/>
            <person name="Griffitts J.S."/>
            <person name="Porter S.S."/>
        </authorList>
    </citation>
    <scope>NUCLEOTIDE SEQUENCE [LARGE SCALE GENOMIC DNA]</scope>
    <source>
        <strain evidence="7 8">M0641</strain>
    </source>
</reference>
<evidence type="ECO:0000259" key="5">
    <source>
        <dbReference type="Pfam" id="PF01321"/>
    </source>
</evidence>
<organism evidence="7 8">
    <name type="scientific">Mesorhizobium caraganae</name>
    <dbReference type="NCBI Taxonomy" id="483206"/>
    <lineage>
        <taxon>Bacteria</taxon>
        <taxon>Pseudomonadati</taxon>
        <taxon>Pseudomonadota</taxon>
        <taxon>Alphaproteobacteria</taxon>
        <taxon>Hyphomicrobiales</taxon>
        <taxon>Phyllobacteriaceae</taxon>
        <taxon>Mesorhizobium</taxon>
    </lineage>
</organism>
<sequence>MFQTFDSAGDPSVGKPRVKLLRQWLADNGLDGFLVPRADEHQGEYVADRSARLKWLTGFSGSAGVALVLRDRAFMFVDGRYTLQVRHEIDLDIFAIESLVDNPPAFWIKDNLGKGARLGFDPWLHTINEVKALNVSAEQSGATLVPLDKNPIDIIWKDQPAPPVAPVEIHPIGFAGELAKDKLVRLAAAIAKDGATHAVLTDPSSIAWAFNIRGGDVPHTPLALGFAILAADGKHQLFMDQRKFSRTVAAYLSQLADLHEPGEFEAAVVALAKGGAKIALDPVLAAEKLRILVEDNGGTFVAAPDPARIPRATKNQAEIAGSRAAHRRDGAAVAKLLCWLERQKPGSLDEITVVTKLEETRRQTGEETQMPLRDVSFDTISGAGPNGAIMHYRVSRATNRKLAAGELFLLDSGAQYQDGTTDITRTVPIGQPTEEMRERFTLVLKGMIGISTLCFPAGTRGSEIDAVARMALWKHGCDFAHGTGHGVGSYLAVHEGPQRIARTGTEKLLAGMMLSNEPGYYKEGSYGIRIENLILVTPADQVEGGDIAMHSFETLTLAPIDVRLIRTDLLQREELRWLDAYHARVLAEIGPMLDGETLAWLEKATAPLPHDAKI</sequence>
<keyword evidence="3" id="KW-0378">Hydrolase</keyword>
<dbReference type="PANTHER" id="PTHR43763">
    <property type="entry name" value="XAA-PRO AMINOPEPTIDASE 1"/>
    <property type="match status" value="1"/>
</dbReference>
<name>A0ABV1Z149_9HYPH</name>
<gene>
    <name evidence="7" type="ORF">NKI36_16910</name>
</gene>
<dbReference type="EMBL" id="JAMYQB010000013">
    <property type="protein sequence ID" value="MER9405713.1"/>
    <property type="molecule type" value="Genomic_DNA"/>
</dbReference>
<protein>
    <submittedName>
        <fullName evidence="7">Aminopeptidase P family protein</fullName>
    </submittedName>
</protein>
<dbReference type="CDD" id="cd01085">
    <property type="entry name" value="APP"/>
    <property type="match status" value="1"/>
</dbReference>
<feature type="domain" description="Creatinase N-terminal" evidence="5">
    <location>
        <begin position="17"/>
        <end position="148"/>
    </location>
</feature>
<dbReference type="Pfam" id="PF01321">
    <property type="entry name" value="Creatinase_N"/>
    <property type="match status" value="1"/>
</dbReference>
<dbReference type="InterPro" id="IPR000994">
    <property type="entry name" value="Pept_M24"/>
</dbReference>
<evidence type="ECO:0000313" key="7">
    <source>
        <dbReference type="EMBL" id="MER9405713.1"/>
    </source>
</evidence>
<dbReference type="Gene3D" id="3.40.350.10">
    <property type="entry name" value="Creatinase/prolidase N-terminal domain"/>
    <property type="match status" value="2"/>
</dbReference>
<keyword evidence="7" id="KW-0645">Protease</keyword>
<dbReference type="InterPro" id="IPR036005">
    <property type="entry name" value="Creatinase/aminopeptidase-like"/>
</dbReference>
<evidence type="ECO:0000259" key="4">
    <source>
        <dbReference type="Pfam" id="PF00557"/>
    </source>
</evidence>
<dbReference type="Pfam" id="PF00557">
    <property type="entry name" value="Peptidase_M24"/>
    <property type="match status" value="1"/>
</dbReference>
<dbReference type="InterPro" id="IPR029149">
    <property type="entry name" value="Creatin/AminoP/Spt16_N"/>
</dbReference>
<keyword evidence="2" id="KW-0479">Metal-binding</keyword>
<dbReference type="PANTHER" id="PTHR43763:SF6">
    <property type="entry name" value="XAA-PRO AMINOPEPTIDASE 1"/>
    <property type="match status" value="1"/>
</dbReference>
<dbReference type="InterPro" id="IPR050422">
    <property type="entry name" value="X-Pro_aminopeptidase_P"/>
</dbReference>
<accession>A0ABV1Z149</accession>
<evidence type="ECO:0000256" key="3">
    <source>
        <dbReference type="ARBA" id="ARBA00022801"/>
    </source>
</evidence>
<evidence type="ECO:0000256" key="1">
    <source>
        <dbReference type="ARBA" id="ARBA00008766"/>
    </source>
</evidence>
<comment type="caution">
    <text evidence="7">The sequence shown here is derived from an EMBL/GenBank/DDBJ whole genome shotgun (WGS) entry which is preliminary data.</text>
</comment>
<dbReference type="InterPro" id="IPR000587">
    <property type="entry name" value="Creatinase_N"/>
</dbReference>
<dbReference type="RefSeq" id="WP_352559079.1">
    <property type="nucleotide sequence ID" value="NZ_JAMYQB010000013.1"/>
</dbReference>
<dbReference type="GO" id="GO:0004177">
    <property type="term" value="F:aminopeptidase activity"/>
    <property type="evidence" value="ECO:0007669"/>
    <property type="project" value="UniProtKB-KW"/>
</dbReference>
<keyword evidence="7" id="KW-0031">Aminopeptidase</keyword>
<evidence type="ECO:0000259" key="6">
    <source>
        <dbReference type="Pfam" id="PF16188"/>
    </source>
</evidence>
<keyword evidence="8" id="KW-1185">Reference proteome</keyword>
<dbReference type="Proteomes" id="UP001433071">
    <property type="component" value="Unassembled WGS sequence"/>
</dbReference>
<dbReference type="Pfam" id="PF16189">
    <property type="entry name" value="Creatinase_N_2"/>
    <property type="match status" value="1"/>
</dbReference>
<proteinExistence type="inferred from homology"/>
<feature type="domain" description="Peptidase M24 C-terminal" evidence="6">
    <location>
        <begin position="550"/>
        <end position="608"/>
    </location>
</feature>
<dbReference type="InterPro" id="IPR033740">
    <property type="entry name" value="Pept_M24B"/>
</dbReference>
<feature type="domain" description="Peptidase M24" evidence="4">
    <location>
        <begin position="323"/>
        <end position="537"/>
    </location>
</feature>
<dbReference type="SUPFAM" id="SSF55920">
    <property type="entry name" value="Creatinase/aminopeptidase"/>
    <property type="match status" value="1"/>
</dbReference>
<dbReference type="Pfam" id="PF16188">
    <property type="entry name" value="Peptidase_M24_C"/>
    <property type="match status" value="1"/>
</dbReference>